<dbReference type="PROSITE" id="PS50082">
    <property type="entry name" value="WD_REPEATS_2"/>
    <property type="match status" value="4"/>
</dbReference>
<dbReference type="AlphaFoldDB" id="A0A1Y1WSS1"/>
<dbReference type="Pfam" id="PF00400">
    <property type="entry name" value="WD40"/>
    <property type="match status" value="6"/>
</dbReference>
<accession>A0A1Y1WSS1</accession>
<feature type="repeat" description="WD" evidence="5">
    <location>
        <begin position="760"/>
        <end position="792"/>
    </location>
</feature>
<protein>
    <submittedName>
        <fullName evidence="7">WD40 repeat-like protein</fullName>
    </submittedName>
</protein>
<dbReference type="InterPro" id="IPR036322">
    <property type="entry name" value="WD40_repeat_dom_sf"/>
</dbReference>
<evidence type="ECO:0000256" key="2">
    <source>
        <dbReference type="ARBA" id="ARBA00022574"/>
    </source>
</evidence>
<name>A0A1Y1WSS1_9FUNG</name>
<feature type="repeat" description="WD" evidence="5">
    <location>
        <begin position="189"/>
        <end position="225"/>
    </location>
</feature>
<keyword evidence="8" id="KW-1185">Reference proteome</keyword>
<gene>
    <name evidence="7" type="ORF">BCR32DRAFT_296152</name>
</gene>
<dbReference type="InterPro" id="IPR020472">
    <property type="entry name" value="WD40_PAC1"/>
</dbReference>
<evidence type="ECO:0000256" key="6">
    <source>
        <dbReference type="SAM" id="MobiDB-lite"/>
    </source>
</evidence>
<proteinExistence type="predicted"/>
<dbReference type="SUPFAM" id="SSF50978">
    <property type="entry name" value="WD40 repeat-like"/>
    <property type="match status" value="2"/>
</dbReference>
<organism evidence="7 8">
    <name type="scientific">Anaeromyces robustus</name>
    <dbReference type="NCBI Taxonomy" id="1754192"/>
    <lineage>
        <taxon>Eukaryota</taxon>
        <taxon>Fungi</taxon>
        <taxon>Fungi incertae sedis</taxon>
        <taxon>Chytridiomycota</taxon>
        <taxon>Chytridiomycota incertae sedis</taxon>
        <taxon>Neocallimastigomycetes</taxon>
        <taxon>Neocallimastigales</taxon>
        <taxon>Neocallimastigaceae</taxon>
        <taxon>Anaeromyces</taxon>
    </lineage>
</organism>
<comment type="caution">
    <text evidence="7">The sequence shown here is derived from an EMBL/GenBank/DDBJ whole genome shotgun (WGS) entry which is preliminary data.</text>
</comment>
<dbReference type="Gene3D" id="2.130.10.10">
    <property type="entry name" value="YVTN repeat-like/Quinoprotein amine dehydrogenase"/>
    <property type="match status" value="4"/>
</dbReference>
<dbReference type="PANTHER" id="PTHR19848:SF0">
    <property type="entry name" value="NOTCHLESS PROTEIN HOMOLOG 1"/>
    <property type="match status" value="1"/>
</dbReference>
<dbReference type="Proteomes" id="UP000193944">
    <property type="component" value="Unassembled WGS sequence"/>
</dbReference>
<dbReference type="STRING" id="1754192.A0A1Y1WSS1"/>
<evidence type="ECO:0000256" key="4">
    <source>
        <dbReference type="ARBA" id="ARBA00023242"/>
    </source>
</evidence>
<dbReference type="InterPro" id="IPR019775">
    <property type="entry name" value="WD40_repeat_CS"/>
</dbReference>
<keyword evidence="3" id="KW-0677">Repeat</keyword>
<dbReference type="SMART" id="SM00320">
    <property type="entry name" value="WD40"/>
    <property type="match status" value="14"/>
</dbReference>
<evidence type="ECO:0000313" key="8">
    <source>
        <dbReference type="Proteomes" id="UP000193944"/>
    </source>
</evidence>
<dbReference type="PROSITE" id="PS50294">
    <property type="entry name" value="WD_REPEATS_REGION"/>
    <property type="match status" value="4"/>
</dbReference>
<dbReference type="PRINTS" id="PR00320">
    <property type="entry name" value="GPROTEINBRPT"/>
</dbReference>
<evidence type="ECO:0000313" key="7">
    <source>
        <dbReference type="EMBL" id="ORX76589.1"/>
    </source>
</evidence>
<keyword evidence="2 5" id="KW-0853">WD repeat</keyword>
<reference evidence="7 8" key="1">
    <citation type="submission" date="2016-08" db="EMBL/GenBank/DDBJ databases">
        <title>A Parts List for Fungal Cellulosomes Revealed by Comparative Genomics.</title>
        <authorList>
            <consortium name="DOE Joint Genome Institute"/>
            <person name="Haitjema C.H."/>
            <person name="Gilmore S.P."/>
            <person name="Henske J.K."/>
            <person name="Solomon K.V."/>
            <person name="De Groot R."/>
            <person name="Kuo A."/>
            <person name="Mondo S.J."/>
            <person name="Salamov A.A."/>
            <person name="Labutti K."/>
            <person name="Zhao Z."/>
            <person name="Chiniquy J."/>
            <person name="Barry K."/>
            <person name="Brewer H.M."/>
            <person name="Purvine S.O."/>
            <person name="Wright A.T."/>
            <person name="Boxma B."/>
            <person name="Van Alen T."/>
            <person name="Hackstein J.H."/>
            <person name="Baker S.E."/>
            <person name="Grigoriev I.V."/>
            <person name="O'Malley M.A."/>
        </authorList>
    </citation>
    <scope>NUCLEOTIDE SEQUENCE [LARGE SCALE GENOMIC DNA]</scope>
    <source>
        <strain evidence="7 8">S4</strain>
    </source>
</reference>
<feature type="repeat" description="WD" evidence="5">
    <location>
        <begin position="10"/>
        <end position="51"/>
    </location>
</feature>
<dbReference type="InterPro" id="IPR001680">
    <property type="entry name" value="WD40_rpt"/>
</dbReference>
<sequence>MAMEYRNSINEAHLTPITAIEFNPYRREIYTGAEDGSIRIWELESGKLLYSFNEHVGFVTQLLYCKELKVMFSVSIDGQIIVWGPTNKTIQKISTREPIYCIEYNSRRQQLLCGYKGRVRAFHVFTPEEGHSTEVVERKAISNCEHTDIVSCIITCEGRFYSAGYDRKIVLYDTPHHGKIKLKVIHVIHNAHEAAISCMIYGKNSDNSWIITGSFDRTVKLWSLDGNLLQNFDGFSNTITSICYVAPTQTLWLTANSPAPIIWDPKGGINVSDFVSTSLPSTFSGHFKKLFYVPEGNLIFGTTNNRSIVIWKYNSSASLSTLKGHSDIIETLTFTEKEPLLIFSGGAYSEIQRWERLQLNSFMYSHDVVCFLKDIENNEEKCKHGKNKKLEKPKLKSARRKYSQIMNTIPTSSYSGSKSLNNLEMMMLPLDLGFMEINKDLVDTSSSIKERKKKIKIKPNCLKLIYDENYDYLISGYEDSRIIVWGYNDEVLKIPMTIPDKDKLTKDTTNTNTNTNSNTNTNTNINATAITTSTTLNLTETQNTTGTIQDIMVTDIANNDSVTNRVSGLSMKYIFERHKGSISGLVSFCVDNTQWLLSTGFDRRICVWNLATGKLQDVLRIAGQPKEKEELAADDIITDVDYNPNRKEYAYSSADRMIYLRKFSPKGDEMPLQAVLQGHEEEVRQIKWNNINKIWVSGSDDRTIRIWPETGIPCLKIINNIGIVTALCIDSLNGCIISGSNDHIIRIYDPQKRYENVQKHCGHQDEIKAIIHIPTRNNYVSASWDGTIRVWNSYVQKLYPTQNQAPKNMDRFSSTAADDNIYGINDGLALKKFTSISQSQYSSQILSNSIINESDLSDE</sequence>
<reference evidence="7 8" key="2">
    <citation type="submission" date="2016-08" db="EMBL/GenBank/DDBJ databases">
        <title>Pervasive Adenine N6-methylation of Active Genes in Fungi.</title>
        <authorList>
            <consortium name="DOE Joint Genome Institute"/>
            <person name="Mondo S.J."/>
            <person name="Dannebaum R.O."/>
            <person name="Kuo R.C."/>
            <person name="Labutti K."/>
            <person name="Haridas S."/>
            <person name="Kuo A."/>
            <person name="Salamov A."/>
            <person name="Ahrendt S.R."/>
            <person name="Lipzen A."/>
            <person name="Sullivan W."/>
            <person name="Andreopoulos W.B."/>
            <person name="Clum A."/>
            <person name="Lindquist E."/>
            <person name="Daum C."/>
            <person name="Ramamoorthy G.K."/>
            <person name="Gryganskyi A."/>
            <person name="Culley D."/>
            <person name="Magnuson J.K."/>
            <person name="James T.Y."/>
            <person name="O'Malley M.A."/>
            <person name="Stajich J.E."/>
            <person name="Spatafora J.W."/>
            <person name="Visel A."/>
            <person name="Grigoriev I.V."/>
        </authorList>
    </citation>
    <scope>NUCLEOTIDE SEQUENCE [LARGE SCALE GENOMIC DNA]</scope>
    <source>
        <strain evidence="7 8">S4</strain>
    </source>
</reference>
<keyword evidence="4" id="KW-0539">Nucleus</keyword>
<dbReference type="EMBL" id="MCFG01000290">
    <property type="protein sequence ID" value="ORX76589.1"/>
    <property type="molecule type" value="Genomic_DNA"/>
</dbReference>
<feature type="repeat" description="WD" evidence="5">
    <location>
        <begin position="676"/>
        <end position="707"/>
    </location>
</feature>
<comment type="subcellular location">
    <subcellularLocation>
        <location evidence="1">Nucleus</location>
        <location evidence="1">Nucleolus</location>
    </subcellularLocation>
</comment>
<feature type="region of interest" description="Disordered" evidence="6">
    <location>
        <begin position="505"/>
        <end position="524"/>
    </location>
</feature>
<evidence type="ECO:0000256" key="1">
    <source>
        <dbReference type="ARBA" id="ARBA00004604"/>
    </source>
</evidence>
<evidence type="ECO:0000256" key="3">
    <source>
        <dbReference type="ARBA" id="ARBA00022737"/>
    </source>
</evidence>
<dbReference type="PROSITE" id="PS00678">
    <property type="entry name" value="WD_REPEATS_1"/>
    <property type="match status" value="1"/>
</dbReference>
<dbReference type="PANTHER" id="PTHR19848">
    <property type="entry name" value="WD40 REPEAT PROTEIN"/>
    <property type="match status" value="1"/>
</dbReference>
<dbReference type="GO" id="GO:0005730">
    <property type="term" value="C:nucleolus"/>
    <property type="evidence" value="ECO:0007669"/>
    <property type="project" value="UniProtKB-SubCell"/>
</dbReference>
<evidence type="ECO:0000256" key="5">
    <source>
        <dbReference type="PROSITE-ProRule" id="PRU00221"/>
    </source>
</evidence>
<feature type="compositionally biased region" description="Low complexity" evidence="6">
    <location>
        <begin position="508"/>
        <end position="524"/>
    </location>
</feature>
<dbReference type="OrthoDB" id="6262491at2759"/>
<dbReference type="GO" id="GO:0000027">
    <property type="term" value="P:ribosomal large subunit assembly"/>
    <property type="evidence" value="ECO:0007669"/>
    <property type="project" value="TreeGrafter"/>
</dbReference>
<dbReference type="InterPro" id="IPR015943">
    <property type="entry name" value="WD40/YVTN_repeat-like_dom_sf"/>
</dbReference>